<evidence type="ECO:0000256" key="1">
    <source>
        <dbReference type="ARBA" id="ARBA00022670"/>
    </source>
</evidence>
<dbReference type="CDD" id="cd20495">
    <property type="entry name" value="C58_PaToxP-like"/>
    <property type="match status" value="1"/>
</dbReference>
<evidence type="ECO:0000313" key="6">
    <source>
        <dbReference type="Proteomes" id="UP000763641"/>
    </source>
</evidence>
<accession>A0ABS2D9M3</accession>
<dbReference type="Pfam" id="PF03543">
    <property type="entry name" value="Peptidase_C58"/>
    <property type="match status" value="1"/>
</dbReference>
<proteinExistence type="predicted"/>
<feature type="domain" description="Peptidase C58 YopT-type" evidence="4">
    <location>
        <begin position="164"/>
        <end position="211"/>
    </location>
</feature>
<evidence type="ECO:0000259" key="4">
    <source>
        <dbReference type="Pfam" id="PF03543"/>
    </source>
</evidence>
<dbReference type="Gene3D" id="3.90.70.20">
    <property type="match status" value="1"/>
</dbReference>
<keyword evidence="2" id="KW-0378">Hydrolase</keyword>
<evidence type="ECO:0000256" key="2">
    <source>
        <dbReference type="ARBA" id="ARBA00022801"/>
    </source>
</evidence>
<name>A0ABS2D9M3_9SPHN</name>
<evidence type="ECO:0000313" key="5">
    <source>
        <dbReference type="EMBL" id="MBM6576796.1"/>
    </source>
</evidence>
<keyword evidence="1" id="KW-0645">Protease</keyword>
<dbReference type="EMBL" id="JAFEMC010000003">
    <property type="protein sequence ID" value="MBM6576796.1"/>
    <property type="molecule type" value="Genomic_DNA"/>
</dbReference>
<reference evidence="5 6" key="1">
    <citation type="submission" date="2020-12" db="EMBL/GenBank/DDBJ databases">
        <title>Sphingomonas sp.</title>
        <authorList>
            <person name="Kim M.K."/>
        </authorList>
    </citation>
    <scope>NUCLEOTIDE SEQUENCE [LARGE SCALE GENOMIC DNA]</scope>
    <source>
        <strain evidence="5 6">BT552</strain>
    </source>
</reference>
<keyword evidence="6" id="KW-1185">Reference proteome</keyword>
<organism evidence="5 6">
    <name type="scientific">Sphingomonas longa</name>
    <dbReference type="NCBI Taxonomy" id="2778730"/>
    <lineage>
        <taxon>Bacteria</taxon>
        <taxon>Pseudomonadati</taxon>
        <taxon>Pseudomonadota</taxon>
        <taxon>Alphaproteobacteria</taxon>
        <taxon>Sphingomonadales</taxon>
        <taxon>Sphingomonadaceae</taxon>
        <taxon>Sphingomonas</taxon>
    </lineage>
</organism>
<keyword evidence="3" id="KW-0788">Thiol protease</keyword>
<sequence>MRIVRDSRGSDMPDMDKSWNKVRDKLPEFIALARKFNATDIVPTSQALILAELSPDSGGWCFGLSMAYIIGMARGDSAASIIGNGYQAAGFAAGKTDQTRIGQWTGNIRNYHSRQHAEYQVSEDVGQAGLITSEWNTEYSDYFGRFGKVAKGLVSIGTGYALVNSPNHSMAAAVGRTFSFYDPNFGSVTFATAQQFQDFFVAWFDKDFIQRSYKGTAGGAKNGPPAKSLVIKLCVFQAQRQRSGGR</sequence>
<dbReference type="Proteomes" id="UP000763641">
    <property type="component" value="Unassembled WGS sequence"/>
</dbReference>
<dbReference type="InterPro" id="IPR006473">
    <property type="entry name" value="Peptidase_C58_Yopt"/>
</dbReference>
<evidence type="ECO:0000256" key="3">
    <source>
        <dbReference type="ARBA" id="ARBA00022807"/>
    </source>
</evidence>
<comment type="caution">
    <text evidence="5">The sequence shown here is derived from an EMBL/GenBank/DDBJ whole genome shotgun (WGS) entry which is preliminary data.</text>
</comment>
<gene>
    <name evidence="5" type="ORF">ILT43_10450</name>
</gene>
<protein>
    <recommendedName>
        <fullName evidence="4">Peptidase C58 YopT-type domain-containing protein</fullName>
    </recommendedName>
</protein>